<evidence type="ECO:0000256" key="1">
    <source>
        <dbReference type="SAM" id="MobiDB-lite"/>
    </source>
</evidence>
<keyword evidence="3" id="KW-1185">Reference proteome</keyword>
<gene>
    <name evidence="2" type="ORF">BcepSaruman_077</name>
</gene>
<name>A0A4D5ZCV2_9CAUD</name>
<accession>A0A4D5ZCV2</accession>
<organism evidence="2 3">
    <name type="scientific">Burkholderia phage BcepSaruman</name>
    <dbReference type="NCBI Taxonomy" id="2530032"/>
    <lineage>
        <taxon>Viruses</taxon>
        <taxon>Duplodnaviria</taxon>
        <taxon>Heunggongvirae</taxon>
        <taxon>Uroviricota</taxon>
        <taxon>Caudoviricetes</taxon>
        <taxon>Sarumanvirus</taxon>
        <taxon>Sarumanvirus bcepsaruman</taxon>
    </lineage>
</organism>
<feature type="region of interest" description="Disordered" evidence="1">
    <location>
        <begin position="69"/>
        <end position="117"/>
    </location>
</feature>
<sequence>MKLEAAARLLATSTIPGDTIAPGRSYGPENQNDLNERQTDASDEAPEKRAPTKAAHRLVAEDLNHSMYNNTQIKHDMKPNPGFDDAVDDTPLPVGQSGGFDPDPLWNRPVQPVGSGG</sequence>
<evidence type="ECO:0000313" key="2">
    <source>
        <dbReference type="EMBL" id="QBX06490.1"/>
    </source>
</evidence>
<feature type="region of interest" description="Disordered" evidence="1">
    <location>
        <begin position="1"/>
        <end position="55"/>
    </location>
</feature>
<feature type="compositionally biased region" description="Basic and acidic residues" evidence="1">
    <location>
        <begin position="34"/>
        <end position="50"/>
    </location>
</feature>
<dbReference type="EMBL" id="MK552140">
    <property type="protein sequence ID" value="QBX06490.1"/>
    <property type="molecule type" value="Genomic_DNA"/>
</dbReference>
<evidence type="ECO:0000313" key="3">
    <source>
        <dbReference type="Proteomes" id="UP000296455"/>
    </source>
</evidence>
<reference evidence="2 3" key="1">
    <citation type="submission" date="2019-02" db="EMBL/GenBank/DDBJ databases">
        <title>Complete genome sequence of Burkholderia cenocepacia phage BcepSaruman.</title>
        <authorList>
            <person name="Park K."/>
            <person name="Liu M."/>
            <person name="Gill J."/>
        </authorList>
    </citation>
    <scope>NUCLEOTIDE SEQUENCE [LARGE SCALE GENOMIC DNA]</scope>
</reference>
<dbReference type="Proteomes" id="UP000296455">
    <property type="component" value="Segment"/>
</dbReference>
<protein>
    <submittedName>
        <fullName evidence="2">Uncharacterized protein</fullName>
    </submittedName>
</protein>
<proteinExistence type="predicted"/>